<accession>A0A7L0K133</accession>
<protein>
    <submittedName>
        <fullName evidence="1">LORF2 protein</fullName>
    </submittedName>
</protein>
<comment type="caution">
    <text evidence="1">The sequence shown here is derived from an EMBL/GenBank/DDBJ whole genome shotgun (WGS) entry which is preliminary data.</text>
</comment>
<feature type="non-terminal residue" evidence="1">
    <location>
        <position position="93"/>
    </location>
</feature>
<proteinExistence type="predicted"/>
<dbReference type="AlphaFoldDB" id="A0A7L0K133"/>
<keyword evidence="2" id="KW-1185">Reference proteome</keyword>
<reference evidence="1 2" key="1">
    <citation type="submission" date="2019-09" db="EMBL/GenBank/DDBJ databases">
        <title>Bird 10,000 Genomes (B10K) Project - Family phase.</title>
        <authorList>
            <person name="Zhang G."/>
        </authorList>
    </citation>
    <scope>NUCLEOTIDE SEQUENCE [LARGE SCALE GENOMIC DNA]</scope>
    <source>
        <strain evidence="1">B10K-DU-011-36</strain>
        <tissue evidence="1">Muscle</tissue>
    </source>
</reference>
<evidence type="ECO:0000313" key="1">
    <source>
        <dbReference type="EMBL" id="NXK50626.1"/>
    </source>
</evidence>
<sequence>PNGNFPLCPLLFSQAIETLARKICNNSQIQGINTEGVESRISLRADDTLLYITKPSTSAPAACDLIEERSLAAGYKISPNTRQRGRDSFLWEC</sequence>
<feature type="non-terminal residue" evidence="1">
    <location>
        <position position="1"/>
    </location>
</feature>
<evidence type="ECO:0000313" key="2">
    <source>
        <dbReference type="Proteomes" id="UP000537522"/>
    </source>
</evidence>
<dbReference type="Proteomes" id="UP000537522">
    <property type="component" value="Unassembled WGS sequence"/>
</dbReference>
<dbReference type="EMBL" id="VXAL01010373">
    <property type="protein sequence ID" value="NXK50626.1"/>
    <property type="molecule type" value="Genomic_DNA"/>
</dbReference>
<name>A0A7L0K133_CHATO</name>
<gene>
    <name evidence="1" type="primary">Pol_0</name>
    <name evidence="1" type="ORF">CHATOR_R15014</name>
</gene>
<organism evidence="1 2">
    <name type="scientific">Chauna torquata</name>
    <name type="common">Southern screamer</name>
    <dbReference type="NCBI Taxonomy" id="30388"/>
    <lineage>
        <taxon>Eukaryota</taxon>
        <taxon>Metazoa</taxon>
        <taxon>Chordata</taxon>
        <taxon>Craniata</taxon>
        <taxon>Vertebrata</taxon>
        <taxon>Euteleostomi</taxon>
        <taxon>Archelosauria</taxon>
        <taxon>Archosauria</taxon>
        <taxon>Dinosauria</taxon>
        <taxon>Saurischia</taxon>
        <taxon>Theropoda</taxon>
        <taxon>Coelurosauria</taxon>
        <taxon>Aves</taxon>
        <taxon>Neognathae</taxon>
        <taxon>Galloanserae</taxon>
        <taxon>Anseriformes</taxon>
        <taxon>Anhimidae</taxon>
        <taxon>Chauna</taxon>
    </lineage>
</organism>